<dbReference type="RefSeq" id="WP_058393320.1">
    <property type="nucleotide sequence ID" value="NZ_UGGT01000002.1"/>
</dbReference>
<organism evidence="1 2">
    <name type="scientific">Fluoribacter dumoffii</name>
    <dbReference type="NCBI Taxonomy" id="463"/>
    <lineage>
        <taxon>Bacteria</taxon>
        <taxon>Pseudomonadati</taxon>
        <taxon>Pseudomonadota</taxon>
        <taxon>Gammaproteobacteria</taxon>
        <taxon>Legionellales</taxon>
        <taxon>Legionellaceae</taxon>
        <taxon>Fluoribacter</taxon>
    </lineage>
</organism>
<dbReference type="EMBL" id="UGGT01000002">
    <property type="protein sequence ID" value="STO91572.1"/>
    <property type="molecule type" value="Genomic_DNA"/>
</dbReference>
<sequence length="96" mass="11264">MNDTPRTHSEDAWENRELGATESFVRKASTEHEKSLDEKMDLQIVSIRLQKSLIDDLKDLAGEDGLGYQPYIRQLLTHHVRNEKRKRAKHVQLIRK</sequence>
<evidence type="ECO:0000313" key="1">
    <source>
        <dbReference type="EMBL" id="STO91572.1"/>
    </source>
</evidence>
<accession>A0A377IVW9</accession>
<dbReference type="AlphaFoldDB" id="A0A377IVW9"/>
<evidence type="ECO:0000313" key="2">
    <source>
        <dbReference type="Proteomes" id="UP000254554"/>
    </source>
</evidence>
<reference evidence="1 2" key="1">
    <citation type="submission" date="2018-06" db="EMBL/GenBank/DDBJ databases">
        <authorList>
            <consortium name="Pathogen Informatics"/>
            <person name="Doyle S."/>
        </authorList>
    </citation>
    <scope>NUCLEOTIDE SEQUENCE [LARGE SCALE GENOMIC DNA]</scope>
    <source>
        <strain evidence="1 2">NCTC11370</strain>
    </source>
</reference>
<protein>
    <submittedName>
        <fullName evidence="1">Uncharacterized protein conserved in bacteria</fullName>
    </submittedName>
</protein>
<name>A0A377IVW9_9GAMM</name>
<dbReference type="Proteomes" id="UP000254554">
    <property type="component" value="Unassembled WGS sequence"/>
</dbReference>
<keyword evidence="2" id="KW-1185">Reference proteome</keyword>
<gene>
    <name evidence="1" type="ORF">NCTC11370_03550</name>
</gene>
<proteinExistence type="predicted"/>
<dbReference type="OrthoDB" id="5684171at2"/>